<reference evidence="3" key="1">
    <citation type="submission" date="2007-12" db="EMBL/GenBank/DDBJ databases">
        <title>Annotation of Entamoeba dispar SAW760.</title>
        <authorList>
            <person name="Lorenzi H."/>
            <person name="Inman J."/>
            <person name="Schobel S."/>
            <person name="Amedeo P."/>
            <person name="Caler E."/>
        </authorList>
    </citation>
    <scope>NUCLEOTIDE SEQUENCE [LARGE SCALE GENOMIC DNA]</scope>
    <source>
        <strain evidence="3">ATCC PRA-260 / SAW760</strain>
    </source>
</reference>
<accession>B0E896</accession>
<keyword evidence="3" id="KW-1185">Reference proteome</keyword>
<name>B0E896_ENTDS</name>
<evidence type="ECO:0000313" key="2">
    <source>
        <dbReference type="EMBL" id="EDR29221.1"/>
    </source>
</evidence>
<protein>
    <recommendedName>
        <fullName evidence="4">FERM domain-containing protein</fullName>
    </recommendedName>
</protein>
<dbReference type="Proteomes" id="UP000008076">
    <property type="component" value="Unassembled WGS sequence"/>
</dbReference>
<proteinExistence type="predicted"/>
<sequence length="106" mass="12049">MTKVVTMRIRFPKTYPVIYKTLRVDGELTVKASIEFIAEALHMPPEDGIGLYLPSAKKWLDNGTTLATYQEDIGEEDNVEYKYLNGKDEEEEEGNKKKKSGGCIFL</sequence>
<dbReference type="VEuPathDB" id="AmoebaDB:EDI_237840"/>
<evidence type="ECO:0000256" key="1">
    <source>
        <dbReference type="SAM" id="MobiDB-lite"/>
    </source>
</evidence>
<dbReference type="RefSeq" id="XP_001734587.1">
    <property type="nucleotide sequence ID" value="XM_001734535.1"/>
</dbReference>
<dbReference type="OrthoDB" id="15563at2759"/>
<dbReference type="GeneID" id="5879503"/>
<dbReference type="OMA" id="KDSCCTI"/>
<evidence type="ECO:0008006" key="4">
    <source>
        <dbReference type="Google" id="ProtNLM"/>
    </source>
</evidence>
<organism evidence="3">
    <name type="scientific">Entamoeba dispar (strain ATCC PRA-260 / SAW760)</name>
    <dbReference type="NCBI Taxonomy" id="370354"/>
    <lineage>
        <taxon>Eukaryota</taxon>
        <taxon>Amoebozoa</taxon>
        <taxon>Evosea</taxon>
        <taxon>Archamoebae</taxon>
        <taxon>Mastigamoebida</taxon>
        <taxon>Entamoebidae</taxon>
        <taxon>Entamoeba</taxon>
    </lineage>
</organism>
<feature type="region of interest" description="Disordered" evidence="1">
    <location>
        <begin position="86"/>
        <end position="106"/>
    </location>
</feature>
<dbReference type="eggNOG" id="ENOG502T2AE">
    <property type="taxonomic scope" value="Eukaryota"/>
</dbReference>
<dbReference type="EMBL" id="DS548146">
    <property type="protein sequence ID" value="EDR29221.1"/>
    <property type="molecule type" value="Genomic_DNA"/>
</dbReference>
<evidence type="ECO:0000313" key="3">
    <source>
        <dbReference type="Proteomes" id="UP000008076"/>
    </source>
</evidence>
<dbReference type="Gene3D" id="3.10.20.90">
    <property type="entry name" value="Phosphatidylinositol 3-kinase Catalytic Subunit, Chain A, domain 1"/>
    <property type="match status" value="1"/>
</dbReference>
<dbReference type="KEGG" id="edi:EDI_237840"/>
<gene>
    <name evidence="2" type="ORF">EDI_237840</name>
</gene>
<dbReference type="AlphaFoldDB" id="B0E896"/>